<evidence type="ECO:0000256" key="1">
    <source>
        <dbReference type="SAM" id="Coils"/>
    </source>
</evidence>
<proteinExistence type="predicted"/>
<evidence type="ECO:0000313" key="2">
    <source>
        <dbReference type="EMBL" id="GAG29705.1"/>
    </source>
</evidence>
<dbReference type="AlphaFoldDB" id="X0WG94"/>
<keyword evidence="1" id="KW-0175">Coiled coil</keyword>
<feature type="coiled-coil region" evidence="1">
    <location>
        <begin position="37"/>
        <end position="64"/>
    </location>
</feature>
<protein>
    <submittedName>
        <fullName evidence="2">Uncharacterized protein</fullName>
    </submittedName>
</protein>
<sequence length="65" mass="7059">MEAVQDGMNLDPQVLIQVQQNFIASARIKEVQLEAAVMQLGSENASLQAKIDELTATDKEATQEG</sequence>
<name>X0WG94_9ZZZZ</name>
<gene>
    <name evidence="2" type="ORF">S01H1_68095</name>
</gene>
<organism evidence="2">
    <name type="scientific">marine sediment metagenome</name>
    <dbReference type="NCBI Taxonomy" id="412755"/>
    <lineage>
        <taxon>unclassified sequences</taxon>
        <taxon>metagenomes</taxon>
        <taxon>ecological metagenomes</taxon>
    </lineage>
</organism>
<reference evidence="2" key="1">
    <citation type="journal article" date="2014" name="Front. Microbiol.">
        <title>High frequency of phylogenetically diverse reductive dehalogenase-homologous genes in deep subseafloor sedimentary metagenomes.</title>
        <authorList>
            <person name="Kawai M."/>
            <person name="Futagami T."/>
            <person name="Toyoda A."/>
            <person name="Takaki Y."/>
            <person name="Nishi S."/>
            <person name="Hori S."/>
            <person name="Arai W."/>
            <person name="Tsubouchi T."/>
            <person name="Morono Y."/>
            <person name="Uchiyama I."/>
            <person name="Ito T."/>
            <person name="Fujiyama A."/>
            <person name="Inagaki F."/>
            <person name="Takami H."/>
        </authorList>
    </citation>
    <scope>NUCLEOTIDE SEQUENCE</scope>
    <source>
        <strain evidence="2">Expedition CK06-06</strain>
    </source>
</reference>
<comment type="caution">
    <text evidence="2">The sequence shown here is derived from an EMBL/GenBank/DDBJ whole genome shotgun (WGS) entry which is preliminary data.</text>
</comment>
<dbReference type="EMBL" id="BARS01045145">
    <property type="protein sequence ID" value="GAG29705.1"/>
    <property type="molecule type" value="Genomic_DNA"/>
</dbReference>
<accession>X0WG94</accession>